<organism evidence="1 2">
    <name type="scientific">Serratia ureilytica</name>
    <dbReference type="NCBI Taxonomy" id="300181"/>
    <lineage>
        <taxon>Bacteria</taxon>
        <taxon>Pseudomonadati</taxon>
        <taxon>Pseudomonadota</taxon>
        <taxon>Gammaproteobacteria</taxon>
        <taxon>Enterobacterales</taxon>
        <taxon>Yersiniaceae</taxon>
        <taxon>Serratia</taxon>
    </lineage>
</organism>
<comment type="caution">
    <text evidence="1">The sequence shown here is derived from an EMBL/GenBank/DDBJ whole genome shotgun (WGS) entry which is preliminary data.</text>
</comment>
<proteinExistence type="predicted"/>
<evidence type="ECO:0000313" key="1">
    <source>
        <dbReference type="EMBL" id="MDQ1862231.1"/>
    </source>
</evidence>
<reference evidence="1" key="1">
    <citation type="submission" date="2023-07" db="EMBL/GenBank/DDBJ databases">
        <title>In vitro acaricidal activity of Serratia ureilytica strains isolated from Mimosa pudica nodules againts the dust mite Tyrophagus putrescentiae.</title>
        <authorList>
            <person name="Wong-Villareal A."/>
            <person name="Cerqueda-Garcia D."/>
        </authorList>
    </citation>
    <scope>NUCLEOTIDE SEQUENCE</scope>
    <source>
        <strain evidence="1">UTS2</strain>
    </source>
</reference>
<protein>
    <submittedName>
        <fullName evidence="1">Uncharacterized protein</fullName>
    </submittedName>
</protein>
<dbReference type="RefSeq" id="WP_262942720.1">
    <property type="nucleotide sequence ID" value="NZ_JAIQCT010000011.1"/>
</dbReference>
<name>A0ABU0VLC5_9GAMM</name>
<gene>
    <name evidence="1" type="ORF">Q6237_14635</name>
</gene>
<dbReference type="Proteomes" id="UP001177872">
    <property type="component" value="Unassembled WGS sequence"/>
</dbReference>
<sequence length="56" mass="6656">MVDKKLADERISSLDFKAMQCHEFKLEDYRDLRIALRELQERRQNDDKGISSTAIK</sequence>
<evidence type="ECO:0000313" key="2">
    <source>
        <dbReference type="Proteomes" id="UP001177872"/>
    </source>
</evidence>
<accession>A0ABU0VLC5</accession>
<keyword evidence="2" id="KW-1185">Reference proteome</keyword>
<dbReference type="EMBL" id="JAVCZN010000005">
    <property type="protein sequence ID" value="MDQ1862231.1"/>
    <property type="molecule type" value="Genomic_DNA"/>
</dbReference>